<dbReference type="AlphaFoldDB" id="A0A6B8VK09"/>
<keyword evidence="6 8" id="KW-0413">Isomerase</keyword>
<dbReference type="PANTHER" id="PTHR48073:SF2">
    <property type="entry name" value="O-SUCCINYLBENZOATE SYNTHASE"/>
    <property type="match status" value="1"/>
</dbReference>
<evidence type="ECO:0000256" key="1">
    <source>
        <dbReference type="ARBA" id="ARBA00001946"/>
    </source>
</evidence>
<comment type="cofactor">
    <cofactor evidence="1">
        <name>Mg(2+)</name>
        <dbReference type="ChEBI" id="CHEBI:18420"/>
    </cofactor>
</comment>
<dbReference type="EC" id="5.1.1.-" evidence="8"/>
<dbReference type="SFLD" id="SFLDG00180">
    <property type="entry name" value="muconate_cycloisomerase"/>
    <property type="match status" value="1"/>
</dbReference>
<feature type="domain" description="Mandelate racemase/muconate lactonizing enzyme C-terminal" evidence="7">
    <location>
        <begin position="149"/>
        <end position="247"/>
    </location>
</feature>
<evidence type="ECO:0000313" key="9">
    <source>
        <dbReference type="Proteomes" id="UP000425178"/>
    </source>
</evidence>
<organism evidence="8 9">
    <name type="scientific">Corynebacterium comes</name>
    <dbReference type="NCBI Taxonomy" id="2675218"/>
    <lineage>
        <taxon>Bacteria</taxon>
        <taxon>Bacillati</taxon>
        <taxon>Actinomycetota</taxon>
        <taxon>Actinomycetes</taxon>
        <taxon>Mycobacteriales</taxon>
        <taxon>Corynebacteriaceae</taxon>
        <taxon>Corynebacterium</taxon>
    </lineage>
</organism>
<dbReference type="PANTHER" id="PTHR48073">
    <property type="entry name" value="O-SUCCINYLBENZOATE SYNTHASE-RELATED"/>
    <property type="match status" value="1"/>
</dbReference>
<dbReference type="InterPro" id="IPR034613">
    <property type="entry name" value="Muconate_cycloisomerase_anti"/>
</dbReference>
<evidence type="ECO:0000256" key="5">
    <source>
        <dbReference type="ARBA" id="ARBA00022842"/>
    </source>
</evidence>
<dbReference type="InterPro" id="IPR029065">
    <property type="entry name" value="Enolase_C-like"/>
</dbReference>
<reference evidence="8 9" key="1">
    <citation type="journal article" date="2021" name="Int. J. Syst. Evol. Microbiol.">
        <title>Classification of three corynebacterial strains isolated from a small paddock in North Rhine-Westphalia: proposal of &lt;i&gt;Corynebacterium kalinowskii&lt;/i&gt; sp. nov., &lt;i&gt;Corynebacterium comes&lt;/i&gt; sp. nov. and &lt;i&gt;Corynebacterium occultum&lt;/i&gt; sp. nov.</title>
        <authorList>
            <person name="Schaffert L."/>
            <person name="Ruwe M."/>
            <person name="Milse J."/>
            <person name="Hanuschka K."/>
            <person name="Ortseifen V."/>
            <person name="Droste J."/>
            <person name="Brandt D."/>
            <person name="Schl L."/>
            <person name="Kutter Y."/>
            <person name="Vinke S."/>
            <person name="Vieh P."/>
            <person name="Jacob L."/>
            <person name="L N.C."/>
            <person name="Schulte-Berndt E."/>
            <person name="Hain C."/>
            <person name="Linder M."/>
            <person name="Schmidt P."/>
            <person name="Wollenschl L."/>
            <person name="Luttermann T."/>
            <person name="Thieme E."/>
            <person name="Hassa J."/>
            <person name="Haak M."/>
            <person name="Wittchen M."/>
            <person name="Mentz A."/>
            <person name="Persicke M."/>
            <person name="Busche T."/>
            <person name="R C."/>
        </authorList>
    </citation>
    <scope>NUCLEOTIDE SEQUENCE [LARGE SCALE GENOMIC DNA]</scope>
    <source>
        <strain evidence="8 9">2019</strain>
    </source>
</reference>
<evidence type="ECO:0000259" key="7">
    <source>
        <dbReference type="SMART" id="SM00922"/>
    </source>
</evidence>
<accession>A0A6B8VK09</accession>
<dbReference type="SUPFAM" id="SSF54826">
    <property type="entry name" value="Enolase N-terminal domain-like"/>
    <property type="match status" value="1"/>
</dbReference>
<evidence type="ECO:0000256" key="2">
    <source>
        <dbReference type="ARBA" id="ARBA00008031"/>
    </source>
</evidence>
<dbReference type="InterPro" id="IPR029017">
    <property type="entry name" value="Enolase-like_N"/>
</dbReference>
<dbReference type="GO" id="GO:0006518">
    <property type="term" value="P:peptide metabolic process"/>
    <property type="evidence" value="ECO:0007669"/>
    <property type="project" value="UniProtKB-ARBA"/>
</dbReference>
<dbReference type="Pfam" id="PF13378">
    <property type="entry name" value="MR_MLE_C"/>
    <property type="match status" value="1"/>
</dbReference>
<dbReference type="Gene3D" id="3.30.390.10">
    <property type="entry name" value="Enolase-like, N-terminal domain"/>
    <property type="match status" value="1"/>
</dbReference>
<dbReference type="SUPFAM" id="SSF51604">
    <property type="entry name" value="Enolase C-terminal domain-like"/>
    <property type="match status" value="1"/>
</dbReference>
<keyword evidence="3" id="KW-0474">Menaquinone biosynthesis</keyword>
<protein>
    <submittedName>
        <fullName evidence="8">L-Ala-D/L-Glu epimerase</fullName>
        <ecNumber evidence="8">5.1.1.-</ecNumber>
    </submittedName>
</protein>
<dbReference type="GO" id="GO:0000287">
    <property type="term" value="F:magnesium ion binding"/>
    <property type="evidence" value="ECO:0007669"/>
    <property type="project" value="UniProtKB-ARBA"/>
</dbReference>
<proteinExistence type="inferred from homology"/>
<dbReference type="FunFam" id="3.30.390.10:FF:000009">
    <property type="entry name" value="Hydrophobic dipeptide epimerase"/>
    <property type="match status" value="1"/>
</dbReference>
<dbReference type="RefSeq" id="WP_156226590.1">
    <property type="nucleotide sequence ID" value="NZ_CP046453.1"/>
</dbReference>
<dbReference type="Gene3D" id="3.20.20.120">
    <property type="entry name" value="Enolase-like C-terminal domain"/>
    <property type="match status" value="1"/>
</dbReference>
<keyword evidence="9" id="KW-1185">Reference proteome</keyword>
<dbReference type="SMART" id="SM00922">
    <property type="entry name" value="MR_MLE"/>
    <property type="match status" value="1"/>
</dbReference>
<evidence type="ECO:0000256" key="6">
    <source>
        <dbReference type="ARBA" id="ARBA00023235"/>
    </source>
</evidence>
<dbReference type="GO" id="GO:0016854">
    <property type="term" value="F:racemase and epimerase activity"/>
    <property type="evidence" value="ECO:0007669"/>
    <property type="project" value="UniProtKB-ARBA"/>
</dbReference>
<name>A0A6B8VK09_9CORY</name>
<dbReference type="SFLD" id="SFLDF00155">
    <property type="entry name" value="muconate_cycloisomerase_(anti)"/>
    <property type="match status" value="1"/>
</dbReference>
<dbReference type="SFLD" id="SFLDS00001">
    <property type="entry name" value="Enolase"/>
    <property type="match status" value="1"/>
</dbReference>
<keyword evidence="4" id="KW-0479">Metal-binding</keyword>
<dbReference type="EMBL" id="CP046453">
    <property type="protein sequence ID" value="QGU03399.1"/>
    <property type="molecule type" value="Genomic_DNA"/>
</dbReference>
<dbReference type="Pfam" id="PF02746">
    <property type="entry name" value="MR_MLE_N"/>
    <property type="match status" value="1"/>
</dbReference>
<evidence type="ECO:0000256" key="4">
    <source>
        <dbReference type="ARBA" id="ARBA00022723"/>
    </source>
</evidence>
<dbReference type="CDD" id="cd03315">
    <property type="entry name" value="MLE_like"/>
    <property type="match status" value="1"/>
</dbReference>
<dbReference type="Proteomes" id="UP000425178">
    <property type="component" value="Chromosome"/>
</dbReference>
<sequence>MNKSTLRPRETIVAIRAIPYAIPYGKPLRFASGSISVADNVLIQIETDNGIIGWAEAPPRPYTYGETQESIIAVVEKVFAPQIIGRSIFDREGIRSLMNRTIGNPTAKSGIDMALWDVIGKRLDISVHQLLGGYTDSLKVSHMLGFDDPQRVGDEAVELRETYGINSFKIKVGRHPIDDDVAVCRAVREALGEDAELYLDGNRGWNAVESAAALRKLADVGLSRVEELNPADEITSRKWLVERSPFLFVADESAPTQATVTREILSGAANALSIKTARSGFTDSVRLIGLAEGLGIETFLGNQIDAHLGTVCSLVLGAAFDATSRHPAELSNWLDLEDSLLTEDLVIRNGEMKVPTGPGLGVDIDLDKLQHYRVDNQMSPLALLT</sequence>
<dbReference type="InterPro" id="IPR036849">
    <property type="entry name" value="Enolase-like_C_sf"/>
</dbReference>
<comment type="similarity">
    <text evidence="2">Belongs to the mandelate racemase/muconate lactonizing enzyme family.</text>
</comment>
<evidence type="ECO:0000313" key="8">
    <source>
        <dbReference type="EMBL" id="QGU03399.1"/>
    </source>
</evidence>
<evidence type="ECO:0000256" key="3">
    <source>
        <dbReference type="ARBA" id="ARBA00022428"/>
    </source>
</evidence>
<dbReference type="InterPro" id="IPR013342">
    <property type="entry name" value="Mandelate_racemase_C"/>
</dbReference>
<dbReference type="InterPro" id="IPR013341">
    <property type="entry name" value="Mandelate_racemase_N_dom"/>
</dbReference>
<dbReference type="GO" id="GO:0009234">
    <property type="term" value="P:menaquinone biosynthetic process"/>
    <property type="evidence" value="ECO:0007669"/>
    <property type="project" value="UniProtKB-KW"/>
</dbReference>
<keyword evidence="5" id="KW-0460">Magnesium</keyword>
<dbReference type="KEGG" id="ccoe:CETAM_00530"/>
<gene>
    <name evidence="8" type="primary">ykfB1</name>
    <name evidence="8" type="ORF">CETAM_00530</name>
</gene>